<name>A0ABR3N1N8_9TELE</name>
<comment type="caution">
    <text evidence="2">The sequence shown here is derived from an EMBL/GenBank/DDBJ whole genome shotgun (WGS) entry which is preliminary data.</text>
</comment>
<sequence>MCMLVCLCVQITHWTTAVTLWPKGWQCFTQILAASLPNASLGTSQRGELGQSIVVWRVVKVMPFASTRLWLQKRLARRVRKQSPLAVIYTSGDVNTSSSSTVTTDIVK</sequence>
<feature type="chain" id="PRO_5045989236" description="Secreted protein" evidence="1">
    <location>
        <begin position="18"/>
        <end position="108"/>
    </location>
</feature>
<protein>
    <recommendedName>
        <fullName evidence="4">Secreted protein</fullName>
    </recommendedName>
</protein>
<reference evidence="2 3" key="1">
    <citation type="submission" date="2023-09" db="EMBL/GenBank/DDBJ databases">
        <authorList>
            <person name="Wang M."/>
        </authorList>
    </citation>
    <scope>NUCLEOTIDE SEQUENCE [LARGE SCALE GENOMIC DNA]</scope>
    <source>
        <strain evidence="2">GT-2023</strain>
        <tissue evidence="2">Liver</tissue>
    </source>
</reference>
<organism evidence="2 3">
    <name type="scientific">Cirrhinus molitorella</name>
    <name type="common">mud carp</name>
    <dbReference type="NCBI Taxonomy" id="172907"/>
    <lineage>
        <taxon>Eukaryota</taxon>
        <taxon>Metazoa</taxon>
        <taxon>Chordata</taxon>
        <taxon>Craniata</taxon>
        <taxon>Vertebrata</taxon>
        <taxon>Euteleostomi</taxon>
        <taxon>Actinopterygii</taxon>
        <taxon>Neopterygii</taxon>
        <taxon>Teleostei</taxon>
        <taxon>Ostariophysi</taxon>
        <taxon>Cypriniformes</taxon>
        <taxon>Cyprinidae</taxon>
        <taxon>Labeoninae</taxon>
        <taxon>Labeonini</taxon>
        <taxon>Cirrhinus</taxon>
    </lineage>
</organism>
<evidence type="ECO:0000313" key="2">
    <source>
        <dbReference type="EMBL" id="KAL1270758.1"/>
    </source>
</evidence>
<feature type="signal peptide" evidence="1">
    <location>
        <begin position="1"/>
        <end position="17"/>
    </location>
</feature>
<evidence type="ECO:0000313" key="3">
    <source>
        <dbReference type="Proteomes" id="UP001558613"/>
    </source>
</evidence>
<evidence type="ECO:0000256" key="1">
    <source>
        <dbReference type="SAM" id="SignalP"/>
    </source>
</evidence>
<evidence type="ECO:0008006" key="4">
    <source>
        <dbReference type="Google" id="ProtNLM"/>
    </source>
</evidence>
<accession>A0ABR3N1N8</accession>
<keyword evidence="1" id="KW-0732">Signal</keyword>
<dbReference type="Proteomes" id="UP001558613">
    <property type="component" value="Unassembled WGS sequence"/>
</dbReference>
<proteinExistence type="predicted"/>
<keyword evidence="3" id="KW-1185">Reference proteome</keyword>
<dbReference type="EMBL" id="JAYMGO010000007">
    <property type="protein sequence ID" value="KAL1270758.1"/>
    <property type="molecule type" value="Genomic_DNA"/>
</dbReference>
<gene>
    <name evidence="2" type="ORF">QQF64_029774</name>
</gene>